<gene>
    <name evidence="2" type="ORF">IC610_01630</name>
</gene>
<accession>A0ABR8Z8M2</accession>
<comment type="caution">
    <text evidence="2">The sequence shown here is derived from an EMBL/GenBank/DDBJ whole genome shotgun (WGS) entry which is preliminary data.</text>
</comment>
<sequence>MPEYRLNARKPKNSAGLPTAKRGELYLIHRQDIASMPAIDPKGVLCTGDIHLKPGRRVHILYLTPSTQKRNTSSEGDADSRGFKKKVTGNFPGDDLEIHQFIANNINEAFVIVMNSYDQVYQRMYGTKDNPLYFTGEFKDENDSKGYELTFEQNFADEHPVLFYNGAILIDESATEEPDVEFDTLYARKDGSNLTYDDVEKWTDLFAGEFFKADFFPISNQW</sequence>
<dbReference type="RefSeq" id="WP_191734932.1">
    <property type="nucleotide sequence ID" value="NZ_JACYFS010000001.1"/>
</dbReference>
<reference evidence="2 3" key="1">
    <citation type="submission" date="2020-09" db="EMBL/GenBank/DDBJ databases">
        <title>Genome seq and assembly of Chryseobacterium sp.</title>
        <authorList>
            <person name="Chhetri G."/>
        </authorList>
    </citation>
    <scope>NUCLEOTIDE SEQUENCE [LARGE SCALE GENOMIC DNA]</scope>
    <source>
        <strain evidence="2 3">GCR10</strain>
    </source>
</reference>
<dbReference type="EMBL" id="JACYFS010000001">
    <property type="protein sequence ID" value="MBD8081116.1"/>
    <property type="molecule type" value="Genomic_DNA"/>
</dbReference>
<keyword evidence="3" id="KW-1185">Reference proteome</keyword>
<proteinExistence type="predicted"/>
<evidence type="ECO:0000313" key="2">
    <source>
        <dbReference type="EMBL" id="MBD8081116.1"/>
    </source>
</evidence>
<organism evidence="2 3">
    <name type="scientific">Chryseobacterium caseinilyticum</name>
    <dbReference type="NCBI Taxonomy" id="2771428"/>
    <lineage>
        <taxon>Bacteria</taxon>
        <taxon>Pseudomonadati</taxon>
        <taxon>Bacteroidota</taxon>
        <taxon>Flavobacteriia</taxon>
        <taxon>Flavobacteriales</taxon>
        <taxon>Weeksellaceae</taxon>
        <taxon>Chryseobacterium group</taxon>
        <taxon>Chryseobacterium</taxon>
    </lineage>
</organism>
<evidence type="ECO:0000256" key="1">
    <source>
        <dbReference type="SAM" id="MobiDB-lite"/>
    </source>
</evidence>
<feature type="compositionally biased region" description="Polar residues" evidence="1">
    <location>
        <begin position="65"/>
        <end position="75"/>
    </location>
</feature>
<protein>
    <submittedName>
        <fullName evidence="2">Uncharacterized protein</fullName>
    </submittedName>
</protein>
<evidence type="ECO:0000313" key="3">
    <source>
        <dbReference type="Proteomes" id="UP000637299"/>
    </source>
</evidence>
<dbReference type="Proteomes" id="UP000637299">
    <property type="component" value="Unassembled WGS sequence"/>
</dbReference>
<feature type="region of interest" description="Disordered" evidence="1">
    <location>
        <begin position="65"/>
        <end position="86"/>
    </location>
</feature>
<name>A0ABR8Z8M2_9FLAO</name>